<evidence type="ECO:0000313" key="1">
    <source>
        <dbReference type="EMBL" id="KAI5651292.1"/>
    </source>
</evidence>
<protein>
    <submittedName>
        <fullName evidence="1">Uncharacterized protein</fullName>
    </submittedName>
</protein>
<evidence type="ECO:0000313" key="2">
    <source>
        <dbReference type="Proteomes" id="UP001060085"/>
    </source>
</evidence>
<keyword evidence="2" id="KW-1185">Reference proteome</keyword>
<sequence>MVSSYEYGDGKGRRRRGRGNFRDSSNNGTDVESSNGRRSEKIRKLLLGFGFWVQGLRCFPWLGVNFFLKDGLKLDPSSLQMLQNSANLPMVAKPFYGILSDSYYIFGQHRIPYIAVGAFLQAISWFALAFLPASSISFFTVTFFLLLSNLGASVVEVANDAIVAETSRQLVPSSKDSKPSSSGKLQSFVWMATAIGGVVGNLVGGVAIDKFSPQLIFLVFGIIVTIQFLITVFIHEKALDLPKNTSSLGIRKQLAELLAALQKPEISYSIGWFAASYATIPALTGTMFYYQTEHLKIESSLLGISKVIGQAAMLLWGVMYEKNFKSISPRKLISSIQVAMAVLMISDILFVEGIYRSMGIPDCVYVMVLSGVLEILCFFKILPFTVIMAQLCPPGCEGSLMAFLMSSVALAMIVSGYLGVALASYVKVTGNDFSGLQRGLLIQAACTLLPLYWASYIPNDIKAEAKTKEN</sequence>
<dbReference type="EMBL" id="CM044708">
    <property type="protein sequence ID" value="KAI5651292.1"/>
    <property type="molecule type" value="Genomic_DNA"/>
</dbReference>
<gene>
    <name evidence="1" type="ORF">M9H77_37297</name>
</gene>
<comment type="caution">
    <text evidence="1">The sequence shown here is derived from an EMBL/GenBank/DDBJ whole genome shotgun (WGS) entry which is preliminary data.</text>
</comment>
<proteinExistence type="predicted"/>
<accession>A0ACB9ZU81</accession>
<organism evidence="1 2">
    <name type="scientific">Catharanthus roseus</name>
    <name type="common">Madagascar periwinkle</name>
    <name type="synonym">Vinca rosea</name>
    <dbReference type="NCBI Taxonomy" id="4058"/>
    <lineage>
        <taxon>Eukaryota</taxon>
        <taxon>Viridiplantae</taxon>
        <taxon>Streptophyta</taxon>
        <taxon>Embryophyta</taxon>
        <taxon>Tracheophyta</taxon>
        <taxon>Spermatophyta</taxon>
        <taxon>Magnoliopsida</taxon>
        <taxon>eudicotyledons</taxon>
        <taxon>Gunneridae</taxon>
        <taxon>Pentapetalae</taxon>
        <taxon>asterids</taxon>
        <taxon>lamiids</taxon>
        <taxon>Gentianales</taxon>
        <taxon>Apocynaceae</taxon>
        <taxon>Rauvolfioideae</taxon>
        <taxon>Vinceae</taxon>
        <taxon>Catharanthinae</taxon>
        <taxon>Catharanthus</taxon>
    </lineage>
</organism>
<name>A0ACB9ZU81_CATRO</name>
<dbReference type="Proteomes" id="UP001060085">
    <property type="component" value="Linkage Group LG08"/>
</dbReference>
<reference evidence="2" key="1">
    <citation type="journal article" date="2023" name="Nat. Plants">
        <title>Single-cell RNA sequencing provides a high-resolution roadmap for understanding the multicellular compartmentation of specialized metabolism.</title>
        <authorList>
            <person name="Sun S."/>
            <person name="Shen X."/>
            <person name="Li Y."/>
            <person name="Li Y."/>
            <person name="Wang S."/>
            <person name="Li R."/>
            <person name="Zhang H."/>
            <person name="Shen G."/>
            <person name="Guo B."/>
            <person name="Wei J."/>
            <person name="Xu J."/>
            <person name="St-Pierre B."/>
            <person name="Chen S."/>
            <person name="Sun C."/>
        </authorList>
    </citation>
    <scope>NUCLEOTIDE SEQUENCE [LARGE SCALE GENOMIC DNA]</scope>
</reference>